<feature type="transmembrane region" description="Helical" evidence="2">
    <location>
        <begin position="260"/>
        <end position="281"/>
    </location>
</feature>
<gene>
    <name evidence="3" type="ORF">GCM10009639_19130</name>
</gene>
<evidence type="ECO:0000313" key="4">
    <source>
        <dbReference type="Proteomes" id="UP001499863"/>
    </source>
</evidence>
<feature type="transmembrane region" description="Helical" evidence="2">
    <location>
        <begin position="102"/>
        <end position="122"/>
    </location>
</feature>
<feature type="transmembrane region" description="Helical" evidence="2">
    <location>
        <begin position="416"/>
        <end position="439"/>
    </location>
</feature>
<keyword evidence="2" id="KW-0472">Membrane</keyword>
<feature type="transmembrane region" description="Helical" evidence="2">
    <location>
        <begin position="185"/>
        <end position="206"/>
    </location>
</feature>
<feature type="transmembrane region" description="Helical" evidence="2">
    <location>
        <begin position="482"/>
        <end position="500"/>
    </location>
</feature>
<dbReference type="Proteomes" id="UP001499863">
    <property type="component" value="Unassembled WGS sequence"/>
</dbReference>
<keyword evidence="2" id="KW-1133">Transmembrane helix</keyword>
<feature type="transmembrane region" description="Helical" evidence="2">
    <location>
        <begin position="213"/>
        <end position="232"/>
    </location>
</feature>
<feature type="transmembrane region" description="Helical" evidence="2">
    <location>
        <begin position="520"/>
        <end position="547"/>
    </location>
</feature>
<dbReference type="EMBL" id="BAAAKJ010000096">
    <property type="protein sequence ID" value="GAA1390397.1"/>
    <property type="molecule type" value="Genomic_DNA"/>
</dbReference>
<proteinExistence type="predicted"/>
<keyword evidence="2" id="KW-0812">Transmembrane</keyword>
<dbReference type="RefSeq" id="WP_344331340.1">
    <property type="nucleotide sequence ID" value="NZ_BAAAKJ010000096.1"/>
</dbReference>
<evidence type="ECO:0000256" key="2">
    <source>
        <dbReference type="SAM" id="Phobius"/>
    </source>
</evidence>
<protein>
    <submittedName>
        <fullName evidence="3">ABC transporter membrane-spanning protein</fullName>
    </submittedName>
</protein>
<evidence type="ECO:0000313" key="3">
    <source>
        <dbReference type="EMBL" id="GAA1390397.1"/>
    </source>
</evidence>
<feature type="transmembrane region" description="Helical" evidence="2">
    <location>
        <begin position="149"/>
        <end position="173"/>
    </location>
</feature>
<evidence type="ECO:0000256" key="1">
    <source>
        <dbReference type="SAM" id="MobiDB-lite"/>
    </source>
</evidence>
<feature type="transmembrane region" description="Helical" evidence="2">
    <location>
        <begin position="451"/>
        <end position="475"/>
    </location>
</feature>
<accession>A0ABN1XUA1</accession>
<feature type="transmembrane region" description="Helical" evidence="2">
    <location>
        <begin position="317"/>
        <end position="336"/>
    </location>
</feature>
<sequence>MTTTATAGASRPTGVTTGGRRNGVLAGTGTLLRFGLRRDRVRLPVWIAAVFLVTVSTANNVKTLYPEAADRAGVARTSDSPAVLAMTGPVRYLADYTYGAMLGHRLLGLTVVLVGLMSILLVTRHTRAEEESGRAELVRSAAIGRHAHLAAALGLAAIANLALALLLTAALGGLGIESITTGGSLLYGLSVATGGLLGAAAAAVTVQLTAHTRAASGGALAVIGAAFALRAAGDAGDNGLSWVSPIGWLQRTYVFVDNRWWPLLLTLLLAAATTAGAFALSTRRDLGAGLRPARLGPPTATAALGTPLGFALRLHRGTLLAFAAAVLLLGAMYGSILGNADDMLKDVDQIQDALKRVGGTSIADSLAALTLMVVAVIAAVHAVMATLRPRGEESGGRAEPVLATGLSRAGWLGSHLTVALAGSTLLTLATGVGFGAAGAASTGDAGAFWRLLGGALAYAPALWVTVGFAAALYGWFPRAVPLAWIVPAYAFVIGHLGPLLKLPEAMNNLSPFGHVPRLPAVGMAWTPIALLTAVAAALIALGLVGFARRDLDMK</sequence>
<feature type="transmembrane region" description="Helical" evidence="2">
    <location>
        <begin position="366"/>
        <end position="387"/>
    </location>
</feature>
<keyword evidence="4" id="KW-1185">Reference proteome</keyword>
<name>A0ABN1XUA1_9ACTN</name>
<comment type="caution">
    <text evidence="3">The sequence shown here is derived from an EMBL/GenBank/DDBJ whole genome shotgun (WGS) entry which is preliminary data.</text>
</comment>
<organism evidence="3 4">
    <name type="scientific">Kitasatospora putterlickiae</name>
    <dbReference type="NCBI Taxonomy" id="221725"/>
    <lineage>
        <taxon>Bacteria</taxon>
        <taxon>Bacillati</taxon>
        <taxon>Actinomycetota</taxon>
        <taxon>Actinomycetes</taxon>
        <taxon>Kitasatosporales</taxon>
        <taxon>Streptomycetaceae</taxon>
        <taxon>Kitasatospora</taxon>
    </lineage>
</organism>
<feature type="transmembrane region" description="Helical" evidence="2">
    <location>
        <begin position="43"/>
        <end position="61"/>
    </location>
</feature>
<feature type="region of interest" description="Disordered" evidence="1">
    <location>
        <begin position="1"/>
        <end position="21"/>
    </location>
</feature>
<reference evidence="3 4" key="1">
    <citation type="journal article" date="2019" name="Int. J. Syst. Evol. Microbiol.">
        <title>The Global Catalogue of Microorganisms (GCM) 10K type strain sequencing project: providing services to taxonomists for standard genome sequencing and annotation.</title>
        <authorList>
            <consortium name="The Broad Institute Genomics Platform"/>
            <consortium name="The Broad Institute Genome Sequencing Center for Infectious Disease"/>
            <person name="Wu L."/>
            <person name="Ma J."/>
        </authorList>
    </citation>
    <scope>NUCLEOTIDE SEQUENCE [LARGE SCALE GENOMIC DNA]</scope>
    <source>
        <strain evidence="3 4">JCM 12393</strain>
    </source>
</reference>